<protein>
    <submittedName>
        <fullName evidence="2">Uncharacterized protein</fullName>
    </submittedName>
</protein>
<dbReference type="Proteomes" id="UP001066276">
    <property type="component" value="Chromosome 7"/>
</dbReference>
<name>A0AAV7PK32_PLEWA</name>
<evidence type="ECO:0000313" key="3">
    <source>
        <dbReference type="Proteomes" id="UP001066276"/>
    </source>
</evidence>
<comment type="caution">
    <text evidence="2">The sequence shown here is derived from an EMBL/GenBank/DDBJ whole genome shotgun (WGS) entry which is preliminary data.</text>
</comment>
<organism evidence="2 3">
    <name type="scientific">Pleurodeles waltl</name>
    <name type="common">Iberian ribbed newt</name>
    <dbReference type="NCBI Taxonomy" id="8319"/>
    <lineage>
        <taxon>Eukaryota</taxon>
        <taxon>Metazoa</taxon>
        <taxon>Chordata</taxon>
        <taxon>Craniata</taxon>
        <taxon>Vertebrata</taxon>
        <taxon>Euteleostomi</taxon>
        <taxon>Amphibia</taxon>
        <taxon>Batrachia</taxon>
        <taxon>Caudata</taxon>
        <taxon>Salamandroidea</taxon>
        <taxon>Salamandridae</taxon>
        <taxon>Pleurodelinae</taxon>
        <taxon>Pleurodeles</taxon>
    </lineage>
</organism>
<reference evidence="2" key="1">
    <citation type="journal article" date="2022" name="bioRxiv">
        <title>Sequencing and chromosome-scale assembly of the giantPleurodeles waltlgenome.</title>
        <authorList>
            <person name="Brown T."/>
            <person name="Elewa A."/>
            <person name="Iarovenko S."/>
            <person name="Subramanian E."/>
            <person name="Araus A.J."/>
            <person name="Petzold A."/>
            <person name="Susuki M."/>
            <person name="Suzuki K.-i.T."/>
            <person name="Hayashi T."/>
            <person name="Toyoda A."/>
            <person name="Oliveira C."/>
            <person name="Osipova E."/>
            <person name="Leigh N.D."/>
            <person name="Simon A."/>
            <person name="Yun M.H."/>
        </authorList>
    </citation>
    <scope>NUCLEOTIDE SEQUENCE</scope>
    <source>
        <strain evidence="2">20211129_DDA</strain>
        <tissue evidence="2">Liver</tissue>
    </source>
</reference>
<feature type="region of interest" description="Disordered" evidence="1">
    <location>
        <begin position="1"/>
        <end position="29"/>
    </location>
</feature>
<gene>
    <name evidence="2" type="ORF">NDU88_006084</name>
</gene>
<sequence>MSVLRRSMTSSLRAAGVTGAGPEVPGAKEMPAFLGERARSEGRGAAGRAGLVRWVAAVPVVAVGTDVAANARELPSEDVSVSLTSPRVPVVELPSPSVSLVNSVSVAWPSGAM</sequence>
<evidence type="ECO:0000313" key="2">
    <source>
        <dbReference type="EMBL" id="KAJ1127691.1"/>
    </source>
</evidence>
<dbReference type="AlphaFoldDB" id="A0AAV7PK32"/>
<accession>A0AAV7PK32</accession>
<dbReference type="EMBL" id="JANPWB010000011">
    <property type="protein sequence ID" value="KAJ1127691.1"/>
    <property type="molecule type" value="Genomic_DNA"/>
</dbReference>
<proteinExistence type="predicted"/>
<keyword evidence="3" id="KW-1185">Reference proteome</keyword>
<evidence type="ECO:0000256" key="1">
    <source>
        <dbReference type="SAM" id="MobiDB-lite"/>
    </source>
</evidence>